<dbReference type="AlphaFoldDB" id="W1ET74"/>
<accession>W1ET74</accession>
<evidence type="ECO:0000256" key="1">
    <source>
        <dbReference type="SAM" id="SignalP"/>
    </source>
</evidence>
<protein>
    <submittedName>
        <fullName evidence="2">Exported protein</fullName>
    </submittedName>
</protein>
<comment type="caution">
    <text evidence="2">The sequence shown here is derived from an EMBL/GenBank/DDBJ whole genome shotgun (WGS) entry which is preliminary data.</text>
</comment>
<feature type="signal peptide" evidence="1">
    <location>
        <begin position="1"/>
        <end position="21"/>
    </location>
</feature>
<name>W1ET74_ECOLX</name>
<dbReference type="EMBL" id="CBWN010000033">
    <property type="protein sequence ID" value="CDL25306.1"/>
    <property type="molecule type" value="Genomic_DNA"/>
</dbReference>
<evidence type="ECO:0000313" key="3">
    <source>
        <dbReference type="Proteomes" id="UP000019199"/>
    </source>
</evidence>
<evidence type="ECO:0000313" key="2">
    <source>
        <dbReference type="EMBL" id="CDL25306.1"/>
    </source>
</evidence>
<organism evidence="2 3">
    <name type="scientific">Escherichia coli ISC7</name>
    <dbReference type="NCBI Taxonomy" id="1432555"/>
    <lineage>
        <taxon>Bacteria</taxon>
        <taxon>Pseudomonadati</taxon>
        <taxon>Pseudomonadota</taxon>
        <taxon>Gammaproteobacteria</taxon>
        <taxon>Enterobacterales</taxon>
        <taxon>Enterobacteriaceae</taxon>
        <taxon>Escherichia</taxon>
    </lineage>
</organism>
<proteinExistence type="predicted"/>
<reference evidence="2 3" key="1">
    <citation type="submission" date="2013-10" db="EMBL/GenBank/DDBJ databases">
        <title>Antibiotic resistance diversity of beta-lactamase producers in the General Hospital Vienna.</title>
        <authorList>
            <person name="Barisic I."/>
            <person name="Mitteregger D."/>
            <person name="Hirschl A.M."/>
            <person name="Noehammer C."/>
            <person name="Wiesinger-Mayr H."/>
        </authorList>
    </citation>
    <scope>NUCLEOTIDE SEQUENCE [LARGE SCALE GENOMIC DNA]</scope>
    <source>
        <strain evidence="2 3">ISC7</strain>
    </source>
</reference>
<feature type="chain" id="PRO_5004802502" evidence="1">
    <location>
        <begin position="22"/>
        <end position="49"/>
    </location>
</feature>
<keyword evidence="1" id="KW-0732">Signal</keyword>
<sequence>MRYRIFLLFFFALLPTSLVWAAPAQRAFSDWQVTCNNQKLLRGAQYGRS</sequence>
<dbReference type="Proteomes" id="UP000019199">
    <property type="component" value="Unassembled WGS sequence"/>
</dbReference>